<gene>
    <name evidence="6" type="primary">intA_1</name>
    <name evidence="6" type="ORF">WYH_00588</name>
</gene>
<evidence type="ECO:0000313" key="7">
    <source>
        <dbReference type="Proteomes" id="UP000034392"/>
    </source>
</evidence>
<dbReference type="EMBL" id="CP011452">
    <property type="protein sequence ID" value="AKH41645.1"/>
    <property type="molecule type" value="Genomic_DNA"/>
</dbReference>
<evidence type="ECO:0000259" key="5">
    <source>
        <dbReference type="PROSITE" id="PS51898"/>
    </source>
</evidence>
<dbReference type="Gene3D" id="1.10.150.130">
    <property type="match status" value="1"/>
</dbReference>
<evidence type="ECO:0000313" key="6">
    <source>
        <dbReference type="EMBL" id="AKH41645.1"/>
    </source>
</evidence>
<accession>A0A0F7KSB1</accession>
<dbReference type="PANTHER" id="PTHR30629">
    <property type="entry name" value="PROPHAGE INTEGRASE"/>
    <property type="match status" value="1"/>
</dbReference>
<evidence type="ECO:0000256" key="2">
    <source>
        <dbReference type="ARBA" id="ARBA00022908"/>
    </source>
</evidence>
<keyword evidence="3" id="KW-0238">DNA-binding</keyword>
<dbReference type="InterPro" id="IPR010998">
    <property type="entry name" value="Integrase_recombinase_N"/>
</dbReference>
<evidence type="ECO:0000256" key="1">
    <source>
        <dbReference type="ARBA" id="ARBA00008857"/>
    </source>
</evidence>
<dbReference type="PROSITE" id="PS51898">
    <property type="entry name" value="TYR_RECOMBINASE"/>
    <property type="match status" value="1"/>
</dbReference>
<keyword evidence="4" id="KW-0233">DNA recombination</keyword>
<dbReference type="STRING" id="1267766.WYH_00588"/>
<dbReference type="InterPro" id="IPR025166">
    <property type="entry name" value="Integrase_DNA_bind_dom"/>
</dbReference>
<organism evidence="6 7">
    <name type="scientific">Croceibacterium atlanticum</name>
    <dbReference type="NCBI Taxonomy" id="1267766"/>
    <lineage>
        <taxon>Bacteria</taxon>
        <taxon>Pseudomonadati</taxon>
        <taxon>Pseudomonadota</taxon>
        <taxon>Alphaproteobacteria</taxon>
        <taxon>Sphingomonadales</taxon>
        <taxon>Erythrobacteraceae</taxon>
        <taxon>Croceibacterium</taxon>
    </lineage>
</organism>
<reference evidence="6" key="1">
    <citation type="submission" date="2015-05" db="EMBL/GenBank/DDBJ databases">
        <title>The complete genome of Altererythrobacter atlanticus strain 26DY36.</title>
        <authorList>
            <person name="Wu Y.-H."/>
            <person name="Cheng H."/>
            <person name="Wu X.-W."/>
        </authorList>
    </citation>
    <scope>NUCLEOTIDE SEQUENCE [LARGE SCALE GENOMIC DNA]</scope>
    <source>
        <strain evidence="6">26DY36</strain>
    </source>
</reference>
<dbReference type="Gene3D" id="3.30.160.390">
    <property type="entry name" value="Integrase, DNA-binding domain"/>
    <property type="match status" value="1"/>
</dbReference>
<name>A0A0F7KSB1_9SPHN</name>
<dbReference type="Pfam" id="PF13356">
    <property type="entry name" value="Arm-DNA-bind_3"/>
    <property type="match status" value="1"/>
</dbReference>
<comment type="similarity">
    <text evidence="1">Belongs to the 'phage' integrase family.</text>
</comment>
<dbReference type="GO" id="GO:0003677">
    <property type="term" value="F:DNA binding"/>
    <property type="evidence" value="ECO:0007669"/>
    <property type="project" value="UniProtKB-KW"/>
</dbReference>
<dbReference type="InterPro" id="IPR013762">
    <property type="entry name" value="Integrase-like_cat_sf"/>
</dbReference>
<dbReference type="InterPro" id="IPR011010">
    <property type="entry name" value="DNA_brk_join_enz"/>
</dbReference>
<dbReference type="Proteomes" id="UP000034392">
    <property type="component" value="Chromosome"/>
</dbReference>
<feature type="domain" description="Tyr recombinase" evidence="5">
    <location>
        <begin position="194"/>
        <end position="369"/>
    </location>
</feature>
<keyword evidence="7" id="KW-1185">Reference proteome</keyword>
<proteinExistence type="inferred from homology"/>
<dbReference type="GO" id="GO:0006310">
    <property type="term" value="P:DNA recombination"/>
    <property type="evidence" value="ECO:0007669"/>
    <property type="project" value="UniProtKB-KW"/>
</dbReference>
<dbReference type="Gene3D" id="1.10.443.10">
    <property type="entry name" value="Intergrase catalytic core"/>
    <property type="match status" value="1"/>
</dbReference>
<evidence type="ECO:0000256" key="3">
    <source>
        <dbReference type="ARBA" id="ARBA00023125"/>
    </source>
</evidence>
<dbReference type="SUPFAM" id="SSF56349">
    <property type="entry name" value="DNA breaking-rejoining enzymes"/>
    <property type="match status" value="1"/>
</dbReference>
<dbReference type="Pfam" id="PF00589">
    <property type="entry name" value="Phage_integrase"/>
    <property type="match status" value="1"/>
</dbReference>
<dbReference type="KEGG" id="aay:WYH_00588"/>
<dbReference type="GO" id="GO:0015074">
    <property type="term" value="P:DNA integration"/>
    <property type="evidence" value="ECO:0007669"/>
    <property type="project" value="UniProtKB-KW"/>
</dbReference>
<dbReference type="PANTHER" id="PTHR30629:SF2">
    <property type="entry name" value="PROPHAGE INTEGRASE INTS-RELATED"/>
    <property type="match status" value="1"/>
</dbReference>
<dbReference type="InterPro" id="IPR038488">
    <property type="entry name" value="Integrase_DNA-bd_sf"/>
</dbReference>
<dbReference type="CDD" id="cd00796">
    <property type="entry name" value="INT_Rci_Hp1_C"/>
    <property type="match status" value="1"/>
</dbReference>
<sequence length="381" mass="43161">MPRITDKLIREMLTPKEGQKIERDNLVTGFGVRKTATGHTAFIFSYTSRGRDRRMTIGQYPAWSVVAARQMAAKLRLRVDAGDDPLDEQQVARAEYTLEQLWERYEKLVLPRKAESTQKDERSLWRRLILPKLGRRRLSHIRPGDVDAFHLGISATTPVQANRCIASIRHAFNMAIRWELVSSNPVTGIKKNSERPRQRYLDDLERARFVAALDAREDTPSVLALHFLLLTGARRGEVLKARWEQIDFVQEAWIKPSAHTKQRRLHRVPLSNAAMAVLRRARALSDCEYIFPGKNGEALTEIRKTFSAVCREANISGLRIHDLRHSYASALVSRGASLPIIGGLLGHTQVSTTARYSHLADEAMRRATNLLGEEADGSEDD</sequence>
<dbReference type="InterPro" id="IPR050808">
    <property type="entry name" value="Phage_Integrase"/>
</dbReference>
<dbReference type="PATRIC" id="fig|1267766.3.peg.594"/>
<evidence type="ECO:0000256" key="4">
    <source>
        <dbReference type="ARBA" id="ARBA00023172"/>
    </source>
</evidence>
<keyword evidence="2" id="KW-0229">DNA integration</keyword>
<dbReference type="AlphaFoldDB" id="A0A0F7KSB1"/>
<protein>
    <submittedName>
        <fullName evidence="6">Prophage CP4-57 integrase</fullName>
    </submittedName>
</protein>
<dbReference type="InterPro" id="IPR002104">
    <property type="entry name" value="Integrase_catalytic"/>
</dbReference>